<evidence type="ECO:0000313" key="1">
    <source>
        <dbReference type="EMBL" id="CAD1469836.1"/>
    </source>
</evidence>
<name>A0A6V7GXJ0_9HYME</name>
<proteinExistence type="predicted"/>
<dbReference type="Proteomes" id="UP000752696">
    <property type="component" value="Unassembled WGS sequence"/>
</dbReference>
<keyword evidence="2" id="KW-1185">Reference proteome</keyword>
<comment type="caution">
    <text evidence="1">The sequence shown here is derived from an EMBL/GenBank/DDBJ whole genome shotgun (WGS) entry which is preliminary data.</text>
</comment>
<gene>
    <name evidence="1" type="ORF">MHI_LOCUS156750</name>
</gene>
<protein>
    <submittedName>
        <fullName evidence="1">Uncharacterized protein</fullName>
    </submittedName>
</protein>
<feature type="non-terminal residue" evidence="1">
    <location>
        <position position="90"/>
    </location>
</feature>
<dbReference type="OrthoDB" id="10543949at2759"/>
<reference evidence="1" key="1">
    <citation type="submission" date="2020-07" db="EMBL/GenBank/DDBJ databases">
        <authorList>
            <person name="Nazaruddin N."/>
        </authorList>
    </citation>
    <scope>NUCLEOTIDE SEQUENCE</scope>
</reference>
<accession>A0A6V7GXJ0</accession>
<evidence type="ECO:0000313" key="2">
    <source>
        <dbReference type="Proteomes" id="UP000752696"/>
    </source>
</evidence>
<sequence>IRGFWVNIEIHFSWSPGLELERRCISSTAITASTIITEGFISASLEEKIDDLGGEQCHRRDRMSRELCEKVTNFLGERRKKKKKGNGLPR</sequence>
<organism evidence="1 2">
    <name type="scientific">Heterotrigona itama</name>
    <dbReference type="NCBI Taxonomy" id="395501"/>
    <lineage>
        <taxon>Eukaryota</taxon>
        <taxon>Metazoa</taxon>
        <taxon>Ecdysozoa</taxon>
        <taxon>Arthropoda</taxon>
        <taxon>Hexapoda</taxon>
        <taxon>Insecta</taxon>
        <taxon>Pterygota</taxon>
        <taxon>Neoptera</taxon>
        <taxon>Endopterygota</taxon>
        <taxon>Hymenoptera</taxon>
        <taxon>Apocrita</taxon>
        <taxon>Aculeata</taxon>
        <taxon>Apoidea</taxon>
        <taxon>Anthophila</taxon>
        <taxon>Apidae</taxon>
        <taxon>Heterotrigona</taxon>
    </lineage>
</organism>
<dbReference type="AlphaFoldDB" id="A0A6V7GXJ0"/>
<feature type="non-terminal residue" evidence="1">
    <location>
        <position position="1"/>
    </location>
</feature>
<dbReference type="EMBL" id="CAJDYZ010003068">
    <property type="protein sequence ID" value="CAD1469836.1"/>
    <property type="molecule type" value="Genomic_DNA"/>
</dbReference>